<name>A0A369KYA0_9BACT</name>
<reference evidence="1" key="1">
    <citation type="submission" date="2018-04" db="EMBL/GenBank/DDBJ databases">
        <title>Draft genome sequence of the Candidatus Spirobacillus cienkowskii, a pathogen of freshwater Daphnia species, reconstructed from hemolymph metagenomic reads.</title>
        <authorList>
            <person name="Bresciani L."/>
            <person name="Lemos L.N."/>
            <person name="Wale N."/>
            <person name="Lin J.Y."/>
            <person name="Fernandes G.R."/>
            <person name="Duffy M.A."/>
            <person name="Rodrigues J.M."/>
        </authorList>
    </citation>
    <scope>NUCLEOTIDE SEQUENCE [LARGE SCALE GENOMIC DNA]</scope>
    <source>
        <strain evidence="1">Binning01</strain>
    </source>
</reference>
<accession>A0A369KYA0</accession>
<protein>
    <submittedName>
        <fullName evidence="1">Uncharacterized protein</fullName>
    </submittedName>
</protein>
<dbReference type="AlphaFoldDB" id="A0A369KYA0"/>
<keyword evidence="2" id="KW-1185">Reference proteome</keyword>
<dbReference type="Proteomes" id="UP000253934">
    <property type="component" value="Unassembled WGS sequence"/>
</dbReference>
<evidence type="ECO:0000313" key="1">
    <source>
        <dbReference type="EMBL" id="RDB36704.1"/>
    </source>
</evidence>
<evidence type="ECO:0000313" key="2">
    <source>
        <dbReference type="Proteomes" id="UP000253934"/>
    </source>
</evidence>
<sequence>MDLKTSFEIFNGKNEIFSMFDKIPLNIMYCERDFVIKYINQHSYDNLKKLEKFLPITAVLIYFTKTLYIKENYWMILKTYLIGLL</sequence>
<proteinExistence type="predicted"/>
<comment type="caution">
    <text evidence="1">The sequence shown here is derived from an EMBL/GenBank/DDBJ whole genome shotgun (WGS) entry which is preliminary data.</text>
</comment>
<organism evidence="1 2">
    <name type="scientific">Spirobacillus cienkowskii</name>
    <dbReference type="NCBI Taxonomy" id="495820"/>
    <lineage>
        <taxon>Bacteria</taxon>
        <taxon>Pseudomonadati</taxon>
        <taxon>Bdellovibrionota</taxon>
        <taxon>Oligoflexia</taxon>
        <taxon>Silvanigrellales</taxon>
        <taxon>Spirobacillus</taxon>
    </lineage>
</organism>
<gene>
    <name evidence="1" type="ORF">DCC88_03695</name>
</gene>
<dbReference type="EMBL" id="QOVW01000038">
    <property type="protein sequence ID" value="RDB36704.1"/>
    <property type="molecule type" value="Genomic_DNA"/>
</dbReference>